<protein>
    <recommendedName>
        <fullName evidence="15">phytol kinase</fullName>
        <ecNumber evidence="15">2.7.1.182</ecNumber>
    </recommendedName>
</protein>
<dbReference type="PROSITE" id="PS50865">
    <property type="entry name" value="ZF_MYND_2"/>
    <property type="match status" value="1"/>
</dbReference>
<comment type="pathway">
    <text evidence="14">Cofactor biosynthesis; tocopherol biosynthesis.</text>
</comment>
<accession>A0A835XEL0</accession>
<name>A0A835XEL0_9CHLO</name>
<keyword evidence="4" id="KW-0934">Plastid</keyword>
<dbReference type="InterPro" id="IPR002893">
    <property type="entry name" value="Znf_MYND"/>
</dbReference>
<evidence type="ECO:0000256" key="7">
    <source>
        <dbReference type="ARBA" id="ARBA00022723"/>
    </source>
</evidence>
<proteinExistence type="inferred from homology"/>
<dbReference type="Proteomes" id="UP000612055">
    <property type="component" value="Unassembled WGS sequence"/>
</dbReference>
<keyword evidence="13" id="KW-0472">Membrane</keyword>
<organism evidence="20 21">
    <name type="scientific">Edaphochlamys debaryana</name>
    <dbReference type="NCBI Taxonomy" id="47281"/>
    <lineage>
        <taxon>Eukaryota</taxon>
        <taxon>Viridiplantae</taxon>
        <taxon>Chlorophyta</taxon>
        <taxon>core chlorophytes</taxon>
        <taxon>Chlorophyceae</taxon>
        <taxon>CS clade</taxon>
        <taxon>Chlamydomonadales</taxon>
        <taxon>Chlamydomonadales incertae sedis</taxon>
        <taxon>Edaphochlamys</taxon>
    </lineage>
</organism>
<dbReference type="InterPro" id="IPR039606">
    <property type="entry name" value="Phytol/farnesol_kinase"/>
</dbReference>
<keyword evidence="6" id="KW-0812">Transmembrane</keyword>
<feature type="domain" description="MYND-type" evidence="19">
    <location>
        <begin position="905"/>
        <end position="951"/>
    </location>
</feature>
<dbReference type="Pfam" id="PF01753">
    <property type="entry name" value="zf-MYND"/>
    <property type="match status" value="1"/>
</dbReference>
<evidence type="ECO:0000256" key="6">
    <source>
        <dbReference type="ARBA" id="ARBA00022692"/>
    </source>
</evidence>
<evidence type="ECO:0000313" key="21">
    <source>
        <dbReference type="Proteomes" id="UP000612055"/>
    </source>
</evidence>
<dbReference type="PANTHER" id="PTHR32523:SF8">
    <property type="entry name" value="DOLICHOL KINASE"/>
    <property type="match status" value="1"/>
</dbReference>
<keyword evidence="10" id="KW-0862">Zinc</keyword>
<keyword evidence="8 17" id="KW-0863">Zinc-finger</keyword>
<dbReference type="Gene3D" id="6.10.140.2220">
    <property type="match status" value="1"/>
</dbReference>
<evidence type="ECO:0000256" key="14">
    <source>
        <dbReference type="ARBA" id="ARBA00024015"/>
    </source>
</evidence>
<reference evidence="20" key="1">
    <citation type="journal article" date="2020" name="bioRxiv">
        <title>Comparative genomics of Chlamydomonas.</title>
        <authorList>
            <person name="Craig R.J."/>
            <person name="Hasan A.R."/>
            <person name="Ness R.W."/>
            <person name="Keightley P.D."/>
        </authorList>
    </citation>
    <scope>NUCLEOTIDE SEQUENCE</scope>
    <source>
        <strain evidence="20">CCAP 11/70</strain>
    </source>
</reference>
<keyword evidence="9" id="KW-0418">Kinase</keyword>
<evidence type="ECO:0000256" key="11">
    <source>
        <dbReference type="ARBA" id="ARBA00022946"/>
    </source>
</evidence>
<evidence type="ECO:0000256" key="15">
    <source>
        <dbReference type="ARBA" id="ARBA00039024"/>
    </source>
</evidence>
<comment type="catalytic activity">
    <reaction evidence="16">
        <text>phytol + CTP = phytyl phosphate + CDP + H(+)</text>
        <dbReference type="Rhea" id="RHEA:38055"/>
        <dbReference type="ChEBI" id="CHEBI:15378"/>
        <dbReference type="ChEBI" id="CHEBI:17327"/>
        <dbReference type="ChEBI" id="CHEBI:37563"/>
        <dbReference type="ChEBI" id="CHEBI:58069"/>
        <dbReference type="ChEBI" id="CHEBI:75483"/>
        <dbReference type="EC" id="2.7.1.182"/>
    </reaction>
</comment>
<evidence type="ECO:0000256" key="12">
    <source>
        <dbReference type="ARBA" id="ARBA00022989"/>
    </source>
</evidence>
<keyword evidence="18" id="KW-0732">Signal</keyword>
<dbReference type="AlphaFoldDB" id="A0A835XEL0"/>
<dbReference type="GO" id="GO:0010276">
    <property type="term" value="F:phytol kinase activity"/>
    <property type="evidence" value="ECO:0007669"/>
    <property type="project" value="UniProtKB-EC"/>
</dbReference>
<dbReference type="PANTHER" id="PTHR32523">
    <property type="entry name" value="PHYTOL KINASE 1, CHLOROPLASTIC"/>
    <property type="match status" value="1"/>
</dbReference>
<keyword evidence="21" id="KW-1185">Reference proteome</keyword>
<evidence type="ECO:0000256" key="3">
    <source>
        <dbReference type="ARBA" id="ARBA00022528"/>
    </source>
</evidence>
<dbReference type="SUPFAM" id="SSF144232">
    <property type="entry name" value="HIT/MYND zinc finger-like"/>
    <property type="match status" value="1"/>
</dbReference>
<evidence type="ECO:0000256" key="10">
    <source>
        <dbReference type="ARBA" id="ARBA00022833"/>
    </source>
</evidence>
<evidence type="ECO:0000313" key="20">
    <source>
        <dbReference type="EMBL" id="KAG2482628.1"/>
    </source>
</evidence>
<evidence type="ECO:0000256" key="1">
    <source>
        <dbReference type="ARBA" id="ARBA00004508"/>
    </source>
</evidence>
<evidence type="ECO:0000256" key="4">
    <source>
        <dbReference type="ARBA" id="ARBA00022640"/>
    </source>
</evidence>
<dbReference type="GO" id="GO:0008270">
    <property type="term" value="F:zinc ion binding"/>
    <property type="evidence" value="ECO:0007669"/>
    <property type="project" value="UniProtKB-KW"/>
</dbReference>
<evidence type="ECO:0000256" key="5">
    <source>
        <dbReference type="ARBA" id="ARBA00022679"/>
    </source>
</evidence>
<dbReference type="GO" id="GO:0009507">
    <property type="term" value="C:chloroplast"/>
    <property type="evidence" value="ECO:0007669"/>
    <property type="project" value="UniProtKB-SubCell"/>
</dbReference>
<dbReference type="EC" id="2.7.1.182" evidence="15"/>
<evidence type="ECO:0000256" key="2">
    <source>
        <dbReference type="ARBA" id="ARBA00010794"/>
    </source>
</evidence>
<feature type="signal peptide" evidence="18">
    <location>
        <begin position="1"/>
        <end position="22"/>
    </location>
</feature>
<evidence type="ECO:0000256" key="8">
    <source>
        <dbReference type="ARBA" id="ARBA00022771"/>
    </source>
</evidence>
<comment type="caution">
    <text evidence="20">The sequence shown here is derived from an EMBL/GenBank/DDBJ whole genome shotgun (WGS) entry which is preliminary data.</text>
</comment>
<evidence type="ECO:0000256" key="18">
    <source>
        <dbReference type="SAM" id="SignalP"/>
    </source>
</evidence>
<evidence type="ECO:0000259" key="19">
    <source>
        <dbReference type="PROSITE" id="PS50865"/>
    </source>
</evidence>
<dbReference type="GO" id="GO:0016020">
    <property type="term" value="C:membrane"/>
    <property type="evidence" value="ECO:0007669"/>
    <property type="project" value="UniProtKB-SubCell"/>
</dbReference>
<keyword evidence="12" id="KW-1133">Transmembrane helix</keyword>
<feature type="chain" id="PRO_5033047117" description="phytol kinase" evidence="18">
    <location>
        <begin position="23"/>
        <end position="964"/>
    </location>
</feature>
<keyword evidence="3" id="KW-0150">Chloroplast</keyword>
<comment type="similarity">
    <text evidence="2">Belongs to the polyprenol kinase family.</text>
</comment>
<evidence type="ECO:0000256" key="13">
    <source>
        <dbReference type="ARBA" id="ARBA00023136"/>
    </source>
</evidence>
<keyword evidence="11" id="KW-0809">Transit peptide</keyword>
<dbReference type="OrthoDB" id="432970at2759"/>
<keyword evidence="7" id="KW-0479">Metal-binding</keyword>
<gene>
    <name evidence="20" type="ORF">HYH03_018436</name>
</gene>
<keyword evidence="5" id="KW-0808">Transferase</keyword>
<comment type="subcellular location">
    <subcellularLocation>
        <location evidence="1">Plastid</location>
        <location evidence="1">Chloroplast membrane</location>
        <topology evidence="1">Multi-pass membrane protein</topology>
    </subcellularLocation>
</comment>
<evidence type="ECO:0000256" key="9">
    <source>
        <dbReference type="ARBA" id="ARBA00022777"/>
    </source>
</evidence>
<dbReference type="EMBL" id="JAEHOE010000210">
    <property type="protein sequence ID" value="KAG2482628.1"/>
    <property type="molecule type" value="Genomic_DNA"/>
</dbReference>
<evidence type="ECO:0000256" key="17">
    <source>
        <dbReference type="PROSITE-ProRule" id="PRU00134"/>
    </source>
</evidence>
<sequence>MKAALLSEPAFTIALFSSVVVAIRWEVPGSEDAAVVRQGCLEVAAHVVAGVHPDATPARPLLAVLQFARLLLRADTLHACAARMGDMRQALADAPGDSYNATPLDIEPTVFTTYCQLTLAVASLLGAFLTLALPPGEAIAKSKRVTAEEACYLSELAAALQSSCIVEHISATVLVLLQAFDRSCQPASTVPTAAANEIGALLLAVSRCMQGLLRFAVVGEASRQHSLALALGRATALGPCASYLTLAYGMSVLSYMDGGGTRGLPADVGRALGERLRMGARARLAELERMRDSGEGVSAPQAAGGLLSPVRNLHNALCAAAYAAARSTVAGSGSSPDSAVGSGVAPEALSGVPAAATAAITAAAPTATRRLHLSWHTAAGLAMRAARMGLRATAEAVAGRTREQEAAALTAALEGAGSFRALMTVPSGVLTAVEALVLTAKPRALQLRRRGGVSSSAGRSGVPGGVSRTDQGAEWWRLFVTLAPLLCHVAPSSSRVGTAQAFGDCLWAQLPMVLLPPALLPPLPPPAVALALAGGVLPCLERLIRRAAAAAASGAADTDLRTPEVPVLTVFREAFQPFDGTTGESWAWLAPLLAYGNPREAGAFVATVGKALGSYGRSARACDALEYAVVELCCSLFVVGRTWLDGVSSRLERGGGGDGALNPPERQLAGLLGAAAAAWLPEVAADVSSMFETGSLSIGLVVVELRCLPILLCATRQTTNGRPVAGAAALGPATPAANADASSIPGGWPSFSADVFPSPGILRLAFELFNEPDTHERVKDAICPALAEAACTFAATCPETAAAAVGSVLKTGQVRALAASLKARGFAAEAKAVKALAAQVMAWERGGGVGLARGGSRGVGGRAAGANASPLSSRYGAFVPRLEAAAALLPASPAAARQLLGGCSNPACANLEGDSDAALPLRACAGCAGAASYCSRECQTAHWRAGHKEACRRSGRRSGRGGGS</sequence>
<evidence type="ECO:0000256" key="16">
    <source>
        <dbReference type="ARBA" id="ARBA00048889"/>
    </source>
</evidence>